<keyword evidence="2" id="KW-0805">Transcription regulation</keyword>
<dbReference type="PRINTS" id="PR00039">
    <property type="entry name" value="HTHLYSR"/>
</dbReference>
<gene>
    <name evidence="6" type="ORF">O9H85_18700</name>
</gene>
<dbReference type="PROSITE" id="PS50931">
    <property type="entry name" value="HTH_LYSR"/>
    <property type="match status" value="1"/>
</dbReference>
<evidence type="ECO:0000256" key="1">
    <source>
        <dbReference type="ARBA" id="ARBA00009437"/>
    </source>
</evidence>
<comment type="caution">
    <text evidence="6">The sequence shown here is derived from an EMBL/GenBank/DDBJ whole genome shotgun (WGS) entry which is preliminary data.</text>
</comment>
<evidence type="ECO:0000313" key="6">
    <source>
        <dbReference type="EMBL" id="MCZ8514415.1"/>
    </source>
</evidence>
<evidence type="ECO:0000256" key="3">
    <source>
        <dbReference type="ARBA" id="ARBA00023125"/>
    </source>
</evidence>
<dbReference type="PANTHER" id="PTHR30126:SF40">
    <property type="entry name" value="HTH-TYPE TRANSCRIPTIONAL REGULATOR GLTR"/>
    <property type="match status" value="1"/>
</dbReference>
<organism evidence="6 7">
    <name type="scientific">Paenibacillus gyeongsangnamensis</name>
    <dbReference type="NCBI Taxonomy" id="3388067"/>
    <lineage>
        <taxon>Bacteria</taxon>
        <taxon>Bacillati</taxon>
        <taxon>Bacillota</taxon>
        <taxon>Bacilli</taxon>
        <taxon>Bacillales</taxon>
        <taxon>Paenibacillaceae</taxon>
        <taxon>Paenibacillus</taxon>
    </lineage>
</organism>
<dbReference type="InterPro" id="IPR036388">
    <property type="entry name" value="WH-like_DNA-bd_sf"/>
</dbReference>
<evidence type="ECO:0000313" key="7">
    <source>
        <dbReference type="Proteomes" id="UP001527882"/>
    </source>
</evidence>
<name>A0ABT4QC70_9BACL</name>
<evidence type="ECO:0000256" key="4">
    <source>
        <dbReference type="ARBA" id="ARBA00023163"/>
    </source>
</evidence>
<feature type="domain" description="HTH lysR-type" evidence="5">
    <location>
        <begin position="1"/>
        <end position="57"/>
    </location>
</feature>
<protein>
    <submittedName>
        <fullName evidence="6">LysR family transcriptional regulator</fullName>
    </submittedName>
</protein>
<reference evidence="6 7" key="1">
    <citation type="submission" date="2022-12" db="EMBL/GenBank/DDBJ databases">
        <title>Draft genome sequence of Paenibacillus sp. dW9.</title>
        <authorList>
            <person name="Choi E.-W."/>
            <person name="Kim D.-U."/>
        </authorList>
    </citation>
    <scope>NUCLEOTIDE SEQUENCE [LARGE SCALE GENOMIC DNA]</scope>
    <source>
        <strain evidence="7">dW9</strain>
    </source>
</reference>
<proteinExistence type="inferred from homology"/>
<dbReference type="Pfam" id="PF00126">
    <property type="entry name" value="HTH_1"/>
    <property type="match status" value="1"/>
</dbReference>
<dbReference type="SUPFAM" id="SSF53850">
    <property type="entry name" value="Periplasmic binding protein-like II"/>
    <property type="match status" value="1"/>
</dbReference>
<keyword evidence="7" id="KW-1185">Reference proteome</keyword>
<dbReference type="EMBL" id="JAQAGZ010000012">
    <property type="protein sequence ID" value="MCZ8514415.1"/>
    <property type="molecule type" value="Genomic_DNA"/>
</dbReference>
<dbReference type="PANTHER" id="PTHR30126">
    <property type="entry name" value="HTH-TYPE TRANSCRIPTIONAL REGULATOR"/>
    <property type="match status" value="1"/>
</dbReference>
<evidence type="ECO:0000256" key="2">
    <source>
        <dbReference type="ARBA" id="ARBA00023015"/>
    </source>
</evidence>
<dbReference type="Proteomes" id="UP001527882">
    <property type="component" value="Unassembled WGS sequence"/>
</dbReference>
<dbReference type="Pfam" id="PF03466">
    <property type="entry name" value="LysR_substrate"/>
    <property type="match status" value="1"/>
</dbReference>
<sequence>MDLKTLKTFHRIVRYGSFHRAAEEMNYAQSTVTMQIQKLETDLGMQLIERGKKIRLTDAGRLFYDQSMDIVQRIDRMQTDLSDMQLGVSGHIRLGVTEPTASYRLPDILGRFLSEYAKVRISLDIANTPVLSHRLLGGELDMALCSAPHLGSELYFEPLFTEEFAVLMPDNHPLADKAVIAPEDFRGYRLLITSATCPYRKKLELLLQESGNIQLDTMEIGSMTALKHYVQSGLGITLVPRIVLNPVPPGTIVRMMSGSLINMTFGIVCKASDYPLKLASAKLYQFLKQELNENPK</sequence>
<dbReference type="Gene3D" id="1.10.10.10">
    <property type="entry name" value="Winged helix-like DNA-binding domain superfamily/Winged helix DNA-binding domain"/>
    <property type="match status" value="1"/>
</dbReference>
<evidence type="ECO:0000259" key="5">
    <source>
        <dbReference type="PROSITE" id="PS50931"/>
    </source>
</evidence>
<comment type="similarity">
    <text evidence="1">Belongs to the LysR transcriptional regulatory family.</text>
</comment>
<dbReference type="RefSeq" id="WP_269882944.1">
    <property type="nucleotide sequence ID" value="NZ_JAQAGZ010000012.1"/>
</dbReference>
<dbReference type="SUPFAM" id="SSF46785">
    <property type="entry name" value="Winged helix' DNA-binding domain"/>
    <property type="match status" value="1"/>
</dbReference>
<accession>A0ABT4QC70</accession>
<dbReference type="InterPro" id="IPR000847">
    <property type="entry name" value="LysR_HTH_N"/>
</dbReference>
<dbReference type="CDD" id="cd05466">
    <property type="entry name" value="PBP2_LTTR_substrate"/>
    <property type="match status" value="1"/>
</dbReference>
<keyword evidence="3" id="KW-0238">DNA-binding</keyword>
<keyword evidence="4" id="KW-0804">Transcription</keyword>
<dbReference type="Gene3D" id="3.40.190.10">
    <property type="entry name" value="Periplasmic binding protein-like II"/>
    <property type="match status" value="2"/>
</dbReference>
<dbReference type="InterPro" id="IPR005119">
    <property type="entry name" value="LysR_subst-bd"/>
</dbReference>
<dbReference type="InterPro" id="IPR036390">
    <property type="entry name" value="WH_DNA-bd_sf"/>
</dbReference>